<reference evidence="3" key="1">
    <citation type="submission" date="2012-06" db="EMBL/GenBank/DDBJ databases">
        <title>Complete sequence of chromosome of Desulfomonile tiedjei DSM 6799.</title>
        <authorList>
            <person name="Lucas S."/>
            <person name="Copeland A."/>
            <person name="Lapidus A."/>
            <person name="Glavina del Rio T."/>
            <person name="Dalin E."/>
            <person name="Tice H."/>
            <person name="Bruce D."/>
            <person name="Goodwin L."/>
            <person name="Pitluck S."/>
            <person name="Peters L."/>
            <person name="Ovchinnikova G."/>
            <person name="Zeytun A."/>
            <person name="Lu M."/>
            <person name="Kyrpides N."/>
            <person name="Mavromatis K."/>
            <person name="Ivanova N."/>
            <person name="Brettin T."/>
            <person name="Detter J.C."/>
            <person name="Han C."/>
            <person name="Larimer F."/>
            <person name="Land M."/>
            <person name="Hauser L."/>
            <person name="Markowitz V."/>
            <person name="Cheng J.-F."/>
            <person name="Hugenholtz P."/>
            <person name="Woyke T."/>
            <person name="Wu D."/>
            <person name="Spring S."/>
            <person name="Schroeder M."/>
            <person name="Brambilla E."/>
            <person name="Klenk H.-P."/>
            <person name="Eisen J.A."/>
        </authorList>
    </citation>
    <scope>NUCLEOTIDE SEQUENCE [LARGE SCALE GENOMIC DNA]</scope>
    <source>
        <strain evidence="3">ATCC 49306 / DSM 6799 / DCB-1</strain>
    </source>
</reference>
<dbReference type="OrthoDB" id="9796448at2"/>
<dbReference type="PANTHER" id="PTHR34068:SF2">
    <property type="entry name" value="UPF0145 PROTEIN SCO3412"/>
    <property type="match status" value="1"/>
</dbReference>
<dbReference type="InterPro" id="IPR002765">
    <property type="entry name" value="UPF0145_YbjQ-like"/>
</dbReference>
<protein>
    <submittedName>
        <fullName evidence="2">Uncharacterized protein</fullName>
    </submittedName>
</protein>
<accession>I4C2A4</accession>
<name>I4C2A4_DESTA</name>
<keyword evidence="3" id="KW-1185">Reference proteome</keyword>
<dbReference type="HOGENOM" id="CLU_117144_1_2_7"/>
<dbReference type="Proteomes" id="UP000006055">
    <property type="component" value="Chromosome"/>
</dbReference>
<dbReference type="PANTHER" id="PTHR34068">
    <property type="entry name" value="UPF0145 PROTEIN YBJQ"/>
    <property type="match status" value="1"/>
</dbReference>
<organism evidence="2 3">
    <name type="scientific">Desulfomonile tiedjei (strain ATCC 49306 / DSM 6799 / DCB-1)</name>
    <dbReference type="NCBI Taxonomy" id="706587"/>
    <lineage>
        <taxon>Bacteria</taxon>
        <taxon>Pseudomonadati</taxon>
        <taxon>Thermodesulfobacteriota</taxon>
        <taxon>Desulfomonilia</taxon>
        <taxon>Desulfomonilales</taxon>
        <taxon>Desulfomonilaceae</taxon>
        <taxon>Desulfomonile</taxon>
    </lineage>
</organism>
<dbReference type="Gene3D" id="3.30.110.70">
    <property type="entry name" value="Hypothetical protein apc22750. Chain B"/>
    <property type="match status" value="1"/>
</dbReference>
<evidence type="ECO:0000256" key="1">
    <source>
        <dbReference type="ARBA" id="ARBA00010751"/>
    </source>
</evidence>
<evidence type="ECO:0000313" key="3">
    <source>
        <dbReference type="Proteomes" id="UP000006055"/>
    </source>
</evidence>
<sequence length="110" mass="11358">MPQGNLLLSTAAVAPDNTEILGIVQGICVLSRSIVSDMGAAFRNTTGGELKTYTALLDQALNAARERLQKNAADMGADGVFGINLACSNVATGTAEVVLIGTAFKFISQI</sequence>
<comment type="similarity">
    <text evidence="1">Belongs to the UPF0145 family.</text>
</comment>
<proteinExistence type="inferred from homology"/>
<dbReference type="STRING" id="706587.Desti_0977"/>
<dbReference type="eggNOG" id="COG0393">
    <property type="taxonomic scope" value="Bacteria"/>
</dbReference>
<dbReference type="Pfam" id="PF01906">
    <property type="entry name" value="YbjQ_1"/>
    <property type="match status" value="1"/>
</dbReference>
<dbReference type="InterPro" id="IPR035439">
    <property type="entry name" value="UPF0145_dom_sf"/>
</dbReference>
<dbReference type="KEGG" id="dti:Desti_0977"/>
<gene>
    <name evidence="2" type="ordered locus">Desti_0977</name>
</gene>
<dbReference type="AlphaFoldDB" id="I4C2A4"/>
<dbReference type="RefSeq" id="WP_014808850.1">
    <property type="nucleotide sequence ID" value="NC_018025.1"/>
</dbReference>
<dbReference type="EMBL" id="CP003360">
    <property type="protein sequence ID" value="AFM23695.1"/>
    <property type="molecule type" value="Genomic_DNA"/>
</dbReference>
<dbReference type="SUPFAM" id="SSF117782">
    <property type="entry name" value="YbjQ-like"/>
    <property type="match status" value="1"/>
</dbReference>
<evidence type="ECO:0000313" key="2">
    <source>
        <dbReference type="EMBL" id="AFM23695.1"/>
    </source>
</evidence>